<dbReference type="Pfam" id="PF00486">
    <property type="entry name" value="Trans_reg_C"/>
    <property type="match status" value="1"/>
</dbReference>
<feature type="domain" description="OmpR/PhoB-type" evidence="9">
    <location>
        <begin position="131"/>
        <end position="230"/>
    </location>
</feature>
<dbReference type="EMBL" id="JASJEU010000022">
    <property type="protein sequence ID" value="MDJ1651388.1"/>
    <property type="molecule type" value="Genomic_DNA"/>
</dbReference>
<dbReference type="Gene3D" id="3.40.50.2300">
    <property type="match status" value="1"/>
</dbReference>
<evidence type="ECO:0000256" key="7">
    <source>
        <dbReference type="PROSITE-ProRule" id="PRU01091"/>
    </source>
</evidence>
<keyword evidence="1 6" id="KW-0597">Phosphoprotein</keyword>
<evidence type="ECO:0000313" key="11">
    <source>
        <dbReference type="Proteomes" id="UP001232750"/>
    </source>
</evidence>
<keyword evidence="4 7" id="KW-0238">DNA-binding</keyword>
<dbReference type="InterPro" id="IPR011006">
    <property type="entry name" value="CheY-like_superfamily"/>
</dbReference>
<keyword evidence="3" id="KW-0805">Transcription regulation</keyword>
<dbReference type="PROSITE" id="PS50110">
    <property type="entry name" value="RESPONSE_REGULATORY"/>
    <property type="match status" value="1"/>
</dbReference>
<comment type="caution">
    <text evidence="10">The sequence shown here is derived from an EMBL/GenBank/DDBJ whole genome shotgun (WGS) entry which is preliminary data.</text>
</comment>
<dbReference type="CDD" id="cd00383">
    <property type="entry name" value="trans_reg_C"/>
    <property type="match status" value="1"/>
</dbReference>
<dbReference type="Gene3D" id="1.10.10.10">
    <property type="entry name" value="Winged helix-like DNA-binding domain superfamily/Winged helix DNA-binding domain"/>
    <property type="match status" value="1"/>
</dbReference>
<name>A0ABT7DPD2_9ACTN</name>
<dbReference type="InterPro" id="IPR001867">
    <property type="entry name" value="OmpR/PhoB-type_DNA-bd"/>
</dbReference>
<evidence type="ECO:0000313" key="10">
    <source>
        <dbReference type="EMBL" id="MDJ1651388.1"/>
    </source>
</evidence>
<dbReference type="Pfam" id="PF00072">
    <property type="entry name" value="Response_reg"/>
    <property type="match status" value="1"/>
</dbReference>
<evidence type="ECO:0000256" key="1">
    <source>
        <dbReference type="ARBA" id="ARBA00022553"/>
    </source>
</evidence>
<dbReference type="InterPro" id="IPR036388">
    <property type="entry name" value="WH-like_DNA-bd_sf"/>
</dbReference>
<keyword evidence="2" id="KW-0902">Two-component regulatory system</keyword>
<dbReference type="PROSITE" id="PS51755">
    <property type="entry name" value="OMPR_PHOB"/>
    <property type="match status" value="1"/>
</dbReference>
<keyword evidence="5" id="KW-0804">Transcription</keyword>
<dbReference type="SMART" id="SM00862">
    <property type="entry name" value="Trans_reg_C"/>
    <property type="match status" value="1"/>
</dbReference>
<sequence>MARILLADDEASMKKVVEHIVREAGHEFLYAKNGAEALALFDEQAPDLVILDVMMPDVNGFDACDAIRRRDQDVPVMFLSAKGDIVDKSMGFKMGCDDYLVKPFSPAELALRIEALLRRREHSRAGAAAKRTTVEAGDLVLDLGSYEATKGGRSLDLTAKEFEILAFMAQHPGQVFTREQLFEGVWGEDAVSDANTITVFIRKIREKVEDDPSKPRLVLTVWGVGYKFAAVR</sequence>
<evidence type="ECO:0000256" key="3">
    <source>
        <dbReference type="ARBA" id="ARBA00023015"/>
    </source>
</evidence>
<dbReference type="Gene3D" id="6.10.250.690">
    <property type="match status" value="1"/>
</dbReference>
<accession>A0ABT7DPD2</accession>
<dbReference type="SUPFAM" id="SSF52172">
    <property type="entry name" value="CheY-like"/>
    <property type="match status" value="1"/>
</dbReference>
<organism evidence="10 11">
    <name type="scientific">Gordonibacter faecis</name>
    <dbReference type="NCBI Taxonomy" id="3047475"/>
    <lineage>
        <taxon>Bacteria</taxon>
        <taxon>Bacillati</taxon>
        <taxon>Actinomycetota</taxon>
        <taxon>Coriobacteriia</taxon>
        <taxon>Eggerthellales</taxon>
        <taxon>Eggerthellaceae</taxon>
        <taxon>Gordonibacter</taxon>
    </lineage>
</organism>
<feature type="domain" description="Response regulatory" evidence="8">
    <location>
        <begin position="3"/>
        <end position="117"/>
    </location>
</feature>
<evidence type="ECO:0000256" key="5">
    <source>
        <dbReference type="ARBA" id="ARBA00023163"/>
    </source>
</evidence>
<evidence type="ECO:0000259" key="8">
    <source>
        <dbReference type="PROSITE" id="PS50110"/>
    </source>
</evidence>
<dbReference type="PANTHER" id="PTHR48111">
    <property type="entry name" value="REGULATOR OF RPOS"/>
    <property type="match status" value="1"/>
</dbReference>
<evidence type="ECO:0000256" key="6">
    <source>
        <dbReference type="PROSITE-ProRule" id="PRU00169"/>
    </source>
</evidence>
<dbReference type="PANTHER" id="PTHR48111:SF1">
    <property type="entry name" value="TWO-COMPONENT RESPONSE REGULATOR ORR33"/>
    <property type="match status" value="1"/>
</dbReference>
<evidence type="ECO:0000259" key="9">
    <source>
        <dbReference type="PROSITE" id="PS51755"/>
    </source>
</evidence>
<feature type="DNA-binding region" description="OmpR/PhoB-type" evidence="7">
    <location>
        <begin position="131"/>
        <end position="230"/>
    </location>
</feature>
<dbReference type="InterPro" id="IPR001789">
    <property type="entry name" value="Sig_transdc_resp-reg_receiver"/>
</dbReference>
<reference evidence="10 11" key="1">
    <citation type="submission" date="2023-05" db="EMBL/GenBank/DDBJ databases">
        <title>Gordonibacter KGMB12511T sp. nov., isolated from faeces of healthy Korean.</title>
        <authorList>
            <person name="Kim H.S."/>
            <person name="Kim J.-S."/>
            <person name="Suh M.K."/>
            <person name="Eom M.K."/>
            <person name="Do H.E."/>
            <person name="Lee J.-S."/>
        </authorList>
    </citation>
    <scope>NUCLEOTIDE SEQUENCE [LARGE SCALE GENOMIC DNA]</scope>
    <source>
        <strain evidence="10 11">KGMB12511</strain>
    </source>
</reference>
<gene>
    <name evidence="10" type="ORF">QNJ86_11295</name>
</gene>
<dbReference type="InterPro" id="IPR039420">
    <property type="entry name" value="WalR-like"/>
</dbReference>
<feature type="modified residue" description="4-aspartylphosphate" evidence="6">
    <location>
        <position position="52"/>
    </location>
</feature>
<dbReference type="RefSeq" id="WP_283832733.1">
    <property type="nucleotide sequence ID" value="NZ_JASJEU010000022.1"/>
</dbReference>
<dbReference type="CDD" id="cd17574">
    <property type="entry name" value="REC_OmpR"/>
    <property type="match status" value="1"/>
</dbReference>
<dbReference type="SMART" id="SM00448">
    <property type="entry name" value="REC"/>
    <property type="match status" value="1"/>
</dbReference>
<protein>
    <submittedName>
        <fullName evidence="10">Response regulator transcription factor</fullName>
    </submittedName>
</protein>
<keyword evidence="11" id="KW-1185">Reference proteome</keyword>
<evidence type="ECO:0000256" key="4">
    <source>
        <dbReference type="ARBA" id="ARBA00023125"/>
    </source>
</evidence>
<evidence type="ECO:0000256" key="2">
    <source>
        <dbReference type="ARBA" id="ARBA00023012"/>
    </source>
</evidence>
<dbReference type="Proteomes" id="UP001232750">
    <property type="component" value="Unassembled WGS sequence"/>
</dbReference>
<proteinExistence type="predicted"/>